<dbReference type="AlphaFoldDB" id="A0AAJ1SSA1"/>
<dbReference type="EMBL" id="JAVBZS010000257">
    <property type="protein sequence ID" value="MDP8591530.1"/>
    <property type="molecule type" value="Genomic_DNA"/>
</dbReference>
<reference evidence="2 3" key="1">
    <citation type="submission" date="2023-08" db="EMBL/GenBank/DDBJ databases">
        <title>Whole genome sequencing of Enterococcus.</title>
        <authorList>
            <person name="Kaptchouang Tchatchouang C.D."/>
            <person name="Ateba C.N."/>
        </authorList>
    </citation>
    <scope>NUCLEOTIDE SEQUENCE [LARGE SCALE GENOMIC DNA]</scope>
    <source>
        <strain evidence="2 3">ENT3_CNKT_NWU</strain>
    </source>
</reference>
<evidence type="ECO:0000256" key="1">
    <source>
        <dbReference type="SAM" id="MobiDB-lite"/>
    </source>
</evidence>
<evidence type="ECO:0000313" key="2">
    <source>
        <dbReference type="EMBL" id="MDP8591530.1"/>
    </source>
</evidence>
<comment type="caution">
    <text evidence="2">The sequence shown here is derived from an EMBL/GenBank/DDBJ whole genome shotgun (WGS) entry which is preliminary data.</text>
</comment>
<dbReference type="Proteomes" id="UP001238215">
    <property type="component" value="Unassembled WGS sequence"/>
</dbReference>
<name>A0AAJ1SSA1_9ENTE</name>
<feature type="non-terminal residue" evidence="2">
    <location>
        <position position="1"/>
    </location>
</feature>
<sequence length="287" mass="32397">LGNMGGTVVEAASALHSIELPVLRQLRPHEEKEQEETNEEENKPRASTLPRLPIETQEKEELRMENVLQESRLARWSREEIEKEAFNFAARLTEYRLNEAMKKHNHSFVNGEMIEIHFVPTVDDIFNTPEGIRPSFPSNALHNNTVVIWPNGGVTIDNSISYTESGNWRYELSTRGGANATQSMTLTRIGNQQNLGTETMGIWIGLWLSFNSSGADYAESVKTINFLSAAQAMGDIKVEAKTGPHSLWENDALPDPSDYVTIDRSNVKWDLKTEWETPPRMDIVGTQ</sequence>
<feature type="non-terminal residue" evidence="2">
    <location>
        <position position="287"/>
    </location>
</feature>
<protein>
    <submittedName>
        <fullName evidence="2">Peptidase</fullName>
    </submittedName>
</protein>
<evidence type="ECO:0000313" key="3">
    <source>
        <dbReference type="Proteomes" id="UP001238215"/>
    </source>
</evidence>
<proteinExistence type="predicted"/>
<accession>A0AAJ1SSA1</accession>
<organism evidence="2 3">
    <name type="scientific">Enterococcus lactis</name>
    <dbReference type="NCBI Taxonomy" id="357441"/>
    <lineage>
        <taxon>Bacteria</taxon>
        <taxon>Bacillati</taxon>
        <taxon>Bacillota</taxon>
        <taxon>Bacilli</taxon>
        <taxon>Lactobacillales</taxon>
        <taxon>Enterococcaceae</taxon>
        <taxon>Enterococcus</taxon>
    </lineage>
</organism>
<feature type="region of interest" description="Disordered" evidence="1">
    <location>
        <begin position="22"/>
        <end position="50"/>
    </location>
</feature>
<gene>
    <name evidence="2" type="ORF">RAN64_16460</name>
</gene>
<keyword evidence="3" id="KW-1185">Reference proteome</keyword>